<dbReference type="AlphaFoldDB" id="A0A239JUE0"/>
<dbReference type="Pfam" id="PF01471">
    <property type="entry name" value="PG_binding_1"/>
    <property type="match status" value="1"/>
</dbReference>
<protein>
    <submittedName>
        <fullName evidence="4">His-Xaa-Ser repeat protein HxsA</fullName>
    </submittedName>
</protein>
<organism evidence="4 5">
    <name type="scientific">Sphingopyxis indica</name>
    <dbReference type="NCBI Taxonomy" id="436663"/>
    <lineage>
        <taxon>Bacteria</taxon>
        <taxon>Pseudomonadati</taxon>
        <taxon>Pseudomonadota</taxon>
        <taxon>Alphaproteobacteria</taxon>
        <taxon>Sphingomonadales</taxon>
        <taxon>Sphingomonadaceae</taxon>
        <taxon>Sphingopyxis</taxon>
    </lineage>
</organism>
<dbReference type="InterPro" id="IPR002477">
    <property type="entry name" value="Peptidoglycan-bd-like"/>
</dbReference>
<feature type="domain" description="Peptidoglycan binding-like" evidence="3">
    <location>
        <begin position="138"/>
        <end position="190"/>
    </location>
</feature>
<dbReference type="Proteomes" id="UP000198339">
    <property type="component" value="Unassembled WGS sequence"/>
</dbReference>
<evidence type="ECO:0000256" key="2">
    <source>
        <dbReference type="SAM" id="SignalP"/>
    </source>
</evidence>
<dbReference type="SUPFAM" id="SSF47090">
    <property type="entry name" value="PGBD-like"/>
    <property type="match status" value="1"/>
</dbReference>
<evidence type="ECO:0000259" key="3">
    <source>
        <dbReference type="Pfam" id="PF01471"/>
    </source>
</evidence>
<name>A0A239JUE0_9SPHN</name>
<dbReference type="InterPro" id="IPR036366">
    <property type="entry name" value="PGBDSf"/>
</dbReference>
<feature type="compositionally biased region" description="Low complexity" evidence="1">
    <location>
        <begin position="71"/>
        <end position="82"/>
    </location>
</feature>
<keyword evidence="5" id="KW-1185">Reference proteome</keyword>
<feature type="chain" id="PRO_5012624837" evidence="2">
    <location>
        <begin position="25"/>
        <end position="195"/>
    </location>
</feature>
<evidence type="ECO:0000313" key="5">
    <source>
        <dbReference type="Proteomes" id="UP000198339"/>
    </source>
</evidence>
<feature type="compositionally biased region" description="Basic residues" evidence="1">
    <location>
        <begin position="58"/>
        <end position="70"/>
    </location>
</feature>
<feature type="signal peptide" evidence="2">
    <location>
        <begin position="1"/>
        <end position="24"/>
    </location>
</feature>
<feature type="compositionally biased region" description="Basic and acidic residues" evidence="1">
    <location>
        <begin position="37"/>
        <end position="53"/>
    </location>
</feature>
<dbReference type="InterPro" id="IPR036365">
    <property type="entry name" value="PGBD-like_sf"/>
</dbReference>
<feature type="region of interest" description="Disordered" evidence="1">
    <location>
        <begin position="15"/>
        <end position="128"/>
    </location>
</feature>
<evidence type="ECO:0000256" key="1">
    <source>
        <dbReference type="SAM" id="MobiDB-lite"/>
    </source>
</evidence>
<dbReference type="NCBIfam" id="TIGR03979">
    <property type="entry name" value="His_Ser_Rich"/>
    <property type="match status" value="1"/>
</dbReference>
<dbReference type="Gene3D" id="1.10.101.10">
    <property type="entry name" value="PGBD-like superfamily/PGBD"/>
    <property type="match status" value="1"/>
</dbReference>
<reference evidence="4 5" key="1">
    <citation type="submission" date="2017-06" db="EMBL/GenBank/DDBJ databases">
        <authorList>
            <person name="Kim H.J."/>
            <person name="Triplett B.A."/>
        </authorList>
    </citation>
    <scope>NUCLEOTIDE SEQUENCE [LARGE SCALE GENOMIC DNA]</scope>
    <source>
        <strain evidence="4 5">DS15</strain>
    </source>
</reference>
<keyword evidence="2" id="KW-0732">Signal</keyword>
<feature type="compositionally biased region" description="Pro residues" evidence="1">
    <location>
        <begin position="83"/>
        <end position="102"/>
    </location>
</feature>
<evidence type="ECO:0000313" key="4">
    <source>
        <dbReference type="EMBL" id="SNT09546.1"/>
    </source>
</evidence>
<dbReference type="EMBL" id="FZPA01000011">
    <property type="protein sequence ID" value="SNT09546.1"/>
    <property type="molecule type" value="Genomic_DNA"/>
</dbReference>
<sequence>MKKRRFLISGLVAAGIAPLPPAQATPAGFSPTGDGGDGDKDEMVRKFAQDHRFTLAQHRSHSSHASHSSHRSGSSGRARAPVYTPPPPRKPVTRPAPAPTPSPRNERSTPPSSILPSSPAIAPQSFYSEPSAQQIRDIVMRVQISLKAYGYYDGGIDGMAGPQTREALKRFQTDYGLKVTGTITPEVLDAFKIST</sequence>
<proteinExistence type="predicted"/>
<feature type="compositionally biased region" description="Low complexity" evidence="1">
    <location>
        <begin position="108"/>
        <end position="123"/>
    </location>
</feature>
<dbReference type="InterPro" id="IPR023928">
    <property type="entry name" value="HxsA-like"/>
</dbReference>
<gene>
    <name evidence="4" type="ORF">SAMN06295955_11185</name>
</gene>
<accession>A0A239JUE0</accession>